<evidence type="ECO:0000313" key="2">
    <source>
        <dbReference type="Proteomes" id="UP000595814"/>
    </source>
</evidence>
<dbReference type="Proteomes" id="UP000595814">
    <property type="component" value="Chromosome"/>
</dbReference>
<accession>A0AC61MPH0</accession>
<organism evidence="1 2">
    <name type="scientific">Miniphocaeibacter halophilus</name>
    <dbReference type="NCBI Taxonomy" id="2931922"/>
    <lineage>
        <taxon>Bacteria</taxon>
        <taxon>Bacillati</taxon>
        <taxon>Bacillota</taxon>
        <taxon>Tissierellia</taxon>
        <taxon>Tissierellales</taxon>
        <taxon>Peptoniphilaceae</taxon>
        <taxon>Miniphocaeibacter</taxon>
    </lineage>
</organism>
<gene>
    <name evidence="1" type="ORF">JFY71_08175</name>
</gene>
<protein>
    <submittedName>
        <fullName evidence="1">Helix-turn-helix transcriptional regulator</fullName>
    </submittedName>
</protein>
<sequence>MVGKKRRENEKEKMRKLILNASVKIILEEGYDKLSMRKIADRIEYSATTIYLK</sequence>
<name>A0AC61MPH0_9FIRM</name>
<dbReference type="EMBL" id="CP066744">
    <property type="protein sequence ID" value="QQK07292.1"/>
    <property type="molecule type" value="Genomic_DNA"/>
</dbReference>
<proteinExistence type="predicted"/>
<keyword evidence="2" id="KW-1185">Reference proteome</keyword>
<reference evidence="1 2" key="1">
    <citation type="journal article" date="2022" name="Int. J. Syst. Evol. Microbiol.">
        <title>Miniphocaeibacter halophilus sp. nov., an ammonium-tolerant acetate-producing bacterium isolated from a biogas system.</title>
        <authorList>
            <person name="Schnurer A."/>
            <person name="Singh A."/>
            <person name="Bi S."/>
            <person name="Qiao W."/>
            <person name="Westerholm M."/>
        </authorList>
    </citation>
    <scope>NUCLEOTIDE SEQUENCE [LARGE SCALE GENOMIC DNA]</scope>
    <source>
        <strain evidence="1 2">AMB_01</strain>
    </source>
</reference>
<evidence type="ECO:0000313" key="1">
    <source>
        <dbReference type="EMBL" id="QQK07292.1"/>
    </source>
</evidence>